<accession>A0A1I0G1B3</accession>
<dbReference type="AlphaFoldDB" id="A0A1I0G1B3"/>
<dbReference type="STRING" id="1123402.SAMN02583745_02955"/>
<evidence type="ECO:0000313" key="2">
    <source>
        <dbReference type="EMBL" id="SET64372.1"/>
    </source>
</evidence>
<organism evidence="2 3">
    <name type="scientific">Thorsellia anophelis DSM 18579</name>
    <dbReference type="NCBI Taxonomy" id="1123402"/>
    <lineage>
        <taxon>Bacteria</taxon>
        <taxon>Pseudomonadati</taxon>
        <taxon>Pseudomonadota</taxon>
        <taxon>Gammaproteobacteria</taxon>
        <taxon>Enterobacterales</taxon>
        <taxon>Thorselliaceae</taxon>
        <taxon>Thorsellia</taxon>
    </lineage>
</organism>
<feature type="transmembrane region" description="Helical" evidence="1">
    <location>
        <begin position="391"/>
        <end position="414"/>
    </location>
</feature>
<dbReference type="EMBL" id="FOHV01000056">
    <property type="protein sequence ID" value="SET64372.1"/>
    <property type="molecule type" value="Genomic_DNA"/>
</dbReference>
<reference evidence="3" key="1">
    <citation type="submission" date="2016-10" db="EMBL/GenBank/DDBJ databases">
        <authorList>
            <person name="Varghese N."/>
            <person name="Submissions S."/>
        </authorList>
    </citation>
    <scope>NUCLEOTIDE SEQUENCE [LARGE SCALE GENOMIC DNA]</scope>
    <source>
        <strain evidence="3">DSM 18579</strain>
    </source>
</reference>
<keyword evidence="3" id="KW-1185">Reference proteome</keyword>
<feature type="transmembrane region" description="Helical" evidence="1">
    <location>
        <begin position="14"/>
        <end position="33"/>
    </location>
</feature>
<keyword evidence="1" id="KW-1133">Transmembrane helix</keyword>
<keyword evidence="1" id="KW-0812">Transmembrane</keyword>
<feature type="transmembrane region" description="Helical" evidence="1">
    <location>
        <begin position="267"/>
        <end position="292"/>
    </location>
</feature>
<feature type="transmembrane region" description="Helical" evidence="1">
    <location>
        <begin position="168"/>
        <end position="186"/>
    </location>
</feature>
<protein>
    <submittedName>
        <fullName evidence="2">Uncharacterized protein</fullName>
    </submittedName>
</protein>
<dbReference type="Proteomes" id="UP000242642">
    <property type="component" value="Unassembled WGS sequence"/>
</dbReference>
<evidence type="ECO:0000313" key="3">
    <source>
        <dbReference type="Proteomes" id="UP000242642"/>
    </source>
</evidence>
<feature type="transmembrane region" description="Helical" evidence="1">
    <location>
        <begin position="136"/>
        <end position="156"/>
    </location>
</feature>
<proteinExistence type="predicted"/>
<feature type="transmembrane region" description="Helical" evidence="1">
    <location>
        <begin position="39"/>
        <end position="57"/>
    </location>
</feature>
<name>A0A1I0G1B3_9GAMM</name>
<keyword evidence="1" id="KW-0472">Membrane</keyword>
<evidence type="ECO:0000256" key="1">
    <source>
        <dbReference type="SAM" id="Phobius"/>
    </source>
</evidence>
<feature type="transmembrane region" description="Helical" evidence="1">
    <location>
        <begin position="304"/>
        <end position="327"/>
    </location>
</feature>
<feature type="transmembrane region" description="Helical" evidence="1">
    <location>
        <begin position="95"/>
        <end position="116"/>
    </location>
</feature>
<feature type="transmembrane region" description="Helical" evidence="1">
    <location>
        <begin position="206"/>
        <end position="224"/>
    </location>
</feature>
<sequence length="657" mass="77096">MINLNDIQINMNKINIKMVGVVSVILIIFSLLIHDESFITGPAVFFTINLLIQLAELKKTNEVKTYIKLFVLPSFIAIIYYTNLISQNSYLNEEFLLILTLFLFNCLVLPFSQLWLHNINPFANPNTLITKAWQNIMNFLFIVLGMLFFQILTYFMSFFILNEILDKLLPFHIISMLWVFIIFWFLNHKTHLSQNLLNSFSIFLKLCLVLSCFLSITFAFITILNLSDYDFMSHELIFYQVMFSITIFLAQSQLLQSPDKKISNTDLYLFYLVFFTFLAILLSLAGLLTIFTNSYLINEIAPTIFLRLAINITLGLYVLSYLFLSIVSISYRFYSKPNTYSIASKQESTQIKMQSMDSELQAALPYQTDTTILARMLSVFRPNLALFIKRLSYFNFIFLSIFIVAGSYCLTPFFNLNAILTDRHINRLLDNQVSADQFNFGLLENTLGSEGYTKFHNLIEIAKESNYQHLKELEQKYHIYKYGEPSNEPSLEDQEKNILDYYQQFPYQNLTIRPNQNAVEQEILDKIILNSILYTRKQEQCLFNPNTPENTIMAKCFIDVIHPDIKQPDKKVYALTTIYWSERNDYHQNVAFYQYEDDTLIRVNSSELNKCDYKNRTKFVDLTDFNQNISSQIKLFNSPYYLLRRDNSVYEFPHVCE</sequence>
<gene>
    <name evidence="2" type="ORF">SAMN02583745_02955</name>
</gene>
<feature type="transmembrane region" description="Helical" evidence="1">
    <location>
        <begin position="236"/>
        <end position="255"/>
    </location>
</feature>
<feature type="transmembrane region" description="Helical" evidence="1">
    <location>
        <begin position="66"/>
        <end position="83"/>
    </location>
</feature>